<dbReference type="WBParaSite" id="ACRNAN_scaffold96.g15277.t1">
    <property type="protein sequence ID" value="ACRNAN_scaffold96.g15277.t1"/>
    <property type="gene ID" value="ACRNAN_scaffold96.g15277"/>
</dbReference>
<keyword evidence="1" id="KW-0732">Signal</keyword>
<evidence type="ECO:0000313" key="2">
    <source>
        <dbReference type="Proteomes" id="UP000887540"/>
    </source>
</evidence>
<sequence>MINIVFILCCLLLSPIFSLPIGDSYLQLNESDSTLNSTQNLRSKRSPGDVYNKCVGTFCKIVVIDNSGSDSSSHSSSGETIHVSPCNEVCNRIQREKNECCRAHGHQNSNSYCTNGMMYCFRK</sequence>
<feature type="chain" id="PRO_5037940895" evidence="1">
    <location>
        <begin position="19"/>
        <end position="123"/>
    </location>
</feature>
<accession>A0A914EMU7</accession>
<proteinExistence type="predicted"/>
<dbReference type="Gene3D" id="3.30.30.120">
    <property type="entry name" value="Diapause-specific peptide"/>
    <property type="match status" value="1"/>
</dbReference>
<dbReference type="AlphaFoldDB" id="A0A914EMU7"/>
<feature type="signal peptide" evidence="1">
    <location>
        <begin position="1"/>
        <end position="18"/>
    </location>
</feature>
<reference evidence="3" key="1">
    <citation type="submission" date="2022-11" db="UniProtKB">
        <authorList>
            <consortium name="WormBaseParasite"/>
        </authorList>
    </citation>
    <scope>IDENTIFICATION</scope>
</reference>
<dbReference type="InterPro" id="IPR038203">
    <property type="entry name" value="Diapausin_sf"/>
</dbReference>
<evidence type="ECO:0000256" key="1">
    <source>
        <dbReference type="SAM" id="SignalP"/>
    </source>
</evidence>
<name>A0A914EMU7_9BILA</name>
<dbReference type="Proteomes" id="UP000887540">
    <property type="component" value="Unplaced"/>
</dbReference>
<keyword evidence="2" id="KW-1185">Reference proteome</keyword>
<protein>
    <submittedName>
        <fullName evidence="3">Uncharacterized protein</fullName>
    </submittedName>
</protein>
<organism evidence="2 3">
    <name type="scientific">Acrobeloides nanus</name>
    <dbReference type="NCBI Taxonomy" id="290746"/>
    <lineage>
        <taxon>Eukaryota</taxon>
        <taxon>Metazoa</taxon>
        <taxon>Ecdysozoa</taxon>
        <taxon>Nematoda</taxon>
        <taxon>Chromadorea</taxon>
        <taxon>Rhabditida</taxon>
        <taxon>Tylenchina</taxon>
        <taxon>Cephalobomorpha</taxon>
        <taxon>Cephaloboidea</taxon>
        <taxon>Cephalobidae</taxon>
        <taxon>Acrobeloides</taxon>
    </lineage>
</organism>
<evidence type="ECO:0000313" key="3">
    <source>
        <dbReference type="WBParaSite" id="ACRNAN_scaffold96.g15277.t1"/>
    </source>
</evidence>
<dbReference type="Pfam" id="PF08036">
    <property type="entry name" value="Antimicrobial_6"/>
    <property type="match status" value="1"/>
</dbReference>